<evidence type="ECO:0000256" key="7">
    <source>
        <dbReference type="ARBA" id="ARBA00048348"/>
    </source>
</evidence>
<dbReference type="SUPFAM" id="SSF51069">
    <property type="entry name" value="Carbonic anhydrase"/>
    <property type="match status" value="2"/>
</dbReference>
<dbReference type="Pfam" id="PF00194">
    <property type="entry name" value="Carb_anhydrase"/>
    <property type="match status" value="2"/>
</dbReference>
<evidence type="ECO:0000256" key="4">
    <source>
        <dbReference type="ARBA" id="ARBA00022723"/>
    </source>
</evidence>
<reference evidence="11 12" key="1">
    <citation type="submission" date="2022-05" db="EMBL/GenBank/DDBJ databases">
        <authorList>
            <consortium name="Genoscope - CEA"/>
            <person name="William W."/>
        </authorList>
    </citation>
    <scope>NUCLEOTIDE SEQUENCE [LARGE SCALE GENOMIC DNA]</scope>
</reference>
<evidence type="ECO:0000256" key="3">
    <source>
        <dbReference type="ARBA" id="ARBA00012925"/>
    </source>
</evidence>
<dbReference type="PROSITE" id="PS00162">
    <property type="entry name" value="ALPHA_CA_1"/>
    <property type="match status" value="1"/>
</dbReference>
<comment type="cofactor">
    <cofactor evidence="8">
        <name>Zn(2+)</name>
        <dbReference type="ChEBI" id="CHEBI:29105"/>
    </cofactor>
</comment>
<name>A0ABN8LUT5_9CNID</name>
<evidence type="ECO:0000313" key="12">
    <source>
        <dbReference type="Proteomes" id="UP001159427"/>
    </source>
</evidence>
<accession>A0ABN8LUT5</accession>
<dbReference type="Gene3D" id="3.10.200.10">
    <property type="entry name" value="Alpha carbonic anhydrase"/>
    <property type="match status" value="2"/>
</dbReference>
<sequence length="632" mass="69234">MESFLLVVFLIISCASLAFSAFICGRMSALSQDEELRKQAWHPHIIQHLFDSFKYPRILLYVLGPANWTGVCKNGTRQSPIDIKSSEAVYDEALGKFELKNYDKQLTLDFTVANNGHGMVVSLGGGDYAVSGGGLDGSYKTVQFHLHWGPDENAGSEHEMDGKAYPAEMHFVSMNTKYSTLKEALTPSDGLAVLGVFMEVGGDDNSAWSFLDYAANVTTFNTSVVVPASKFAVFNNLLPASKTDYYRYDGSLTTPTCNEVVTWTVFKNTVKISQRQIDLLRKLKQKDGKLLTENYRPPTPLNGRTVKARLLVTLKSLAKMESFLLGVFLIISCASLAFSAGPANWPGDCKNGKRQSPIDIKSAEAVYDKALGEFELKNYDKKLPLNFTVSNNGHGMVVSLTGSDYVVSGGGLVGSFKTIQFHLHWGPNEDKGSEHEMNGKSYPAEIQFVSCNTNYPNVTEALKNPDGLAVLGVFIEVEGDDDNTAWSFLDFAANVTKYQSSVVVPASDFAVFNNMLPASKSDYYRYNGSLTTPTCNEVVTWTAFKDAVKISKRQIDLLRKLENRDGKPLTKNYRPPMPLNGRTVKASFKATSVATNPPPAAGSTTMPTGGASVSRMTVGLFLSMLLVLFALQ</sequence>
<comment type="caution">
    <text evidence="11">The sequence shown here is derived from an EMBL/GenBank/DDBJ whole genome shotgun (WGS) entry which is preliminary data.</text>
</comment>
<dbReference type="EMBL" id="CALNXI010000121">
    <property type="protein sequence ID" value="CAH3019617.1"/>
    <property type="molecule type" value="Genomic_DNA"/>
</dbReference>
<evidence type="ECO:0000256" key="8">
    <source>
        <dbReference type="RuleBase" id="RU367011"/>
    </source>
</evidence>
<keyword evidence="12" id="KW-1185">Reference proteome</keyword>
<dbReference type="InterPro" id="IPR023561">
    <property type="entry name" value="Carbonic_anhydrase_a-class"/>
</dbReference>
<evidence type="ECO:0000256" key="9">
    <source>
        <dbReference type="SAM" id="Phobius"/>
    </source>
</evidence>
<evidence type="ECO:0000313" key="11">
    <source>
        <dbReference type="EMBL" id="CAH3019617.1"/>
    </source>
</evidence>
<dbReference type="EC" id="4.2.1.1" evidence="3 8"/>
<feature type="chain" id="PRO_5044951640" description="Carbonic anhydrase" evidence="8">
    <location>
        <begin position="21"/>
        <end position="632"/>
    </location>
</feature>
<dbReference type="PANTHER" id="PTHR18952:SF265">
    <property type="entry name" value="CARBONIC ANHYDRASE"/>
    <property type="match status" value="1"/>
</dbReference>
<dbReference type="SMART" id="SM01057">
    <property type="entry name" value="Carb_anhydrase"/>
    <property type="match status" value="2"/>
</dbReference>
<evidence type="ECO:0000259" key="10">
    <source>
        <dbReference type="PROSITE" id="PS51144"/>
    </source>
</evidence>
<evidence type="ECO:0000256" key="1">
    <source>
        <dbReference type="ARBA" id="ARBA00002904"/>
    </source>
</evidence>
<keyword evidence="4 8" id="KW-0479">Metal-binding</keyword>
<feature type="transmembrane region" description="Helical" evidence="9">
    <location>
        <begin position="323"/>
        <end position="345"/>
    </location>
</feature>
<dbReference type="CDD" id="cd00326">
    <property type="entry name" value="alpha_CA"/>
    <property type="match status" value="2"/>
</dbReference>
<dbReference type="InterPro" id="IPR036398">
    <property type="entry name" value="CA_dom_sf"/>
</dbReference>
<proteinExistence type="inferred from homology"/>
<dbReference type="PANTHER" id="PTHR18952">
    <property type="entry name" value="CARBONIC ANHYDRASE"/>
    <property type="match status" value="1"/>
</dbReference>
<comment type="similarity">
    <text evidence="2 8">Belongs to the alpha-carbonic anhydrase family.</text>
</comment>
<dbReference type="Proteomes" id="UP001159427">
    <property type="component" value="Unassembled WGS sequence"/>
</dbReference>
<dbReference type="PROSITE" id="PS51144">
    <property type="entry name" value="ALPHA_CA_2"/>
    <property type="match status" value="2"/>
</dbReference>
<evidence type="ECO:0000256" key="6">
    <source>
        <dbReference type="ARBA" id="ARBA00023239"/>
    </source>
</evidence>
<keyword evidence="9" id="KW-0812">Transmembrane</keyword>
<feature type="domain" description="Alpha-carbonic anhydrase" evidence="10">
    <location>
        <begin position="334"/>
        <end position="588"/>
    </location>
</feature>
<keyword evidence="6 8" id="KW-0456">Lyase</keyword>
<keyword evidence="9" id="KW-1133">Transmembrane helix</keyword>
<feature type="signal peptide" evidence="8">
    <location>
        <begin position="1"/>
        <end position="20"/>
    </location>
</feature>
<organism evidence="11 12">
    <name type="scientific">Porites evermanni</name>
    <dbReference type="NCBI Taxonomy" id="104178"/>
    <lineage>
        <taxon>Eukaryota</taxon>
        <taxon>Metazoa</taxon>
        <taxon>Cnidaria</taxon>
        <taxon>Anthozoa</taxon>
        <taxon>Hexacorallia</taxon>
        <taxon>Scleractinia</taxon>
        <taxon>Fungiina</taxon>
        <taxon>Poritidae</taxon>
        <taxon>Porites</taxon>
    </lineage>
</organism>
<feature type="domain" description="Alpha-carbonic anhydrase" evidence="10">
    <location>
        <begin position="51"/>
        <end position="310"/>
    </location>
</feature>
<evidence type="ECO:0000256" key="5">
    <source>
        <dbReference type="ARBA" id="ARBA00022833"/>
    </source>
</evidence>
<gene>
    <name evidence="11" type="ORF">PEVE_00003529</name>
</gene>
<comment type="function">
    <text evidence="1 8">Reversible hydration of carbon dioxide.</text>
</comment>
<evidence type="ECO:0000256" key="2">
    <source>
        <dbReference type="ARBA" id="ARBA00010718"/>
    </source>
</evidence>
<dbReference type="InterPro" id="IPR018338">
    <property type="entry name" value="Carbonic_anhydrase_a-class_CS"/>
</dbReference>
<dbReference type="InterPro" id="IPR001148">
    <property type="entry name" value="CA_dom"/>
</dbReference>
<keyword evidence="8" id="KW-0732">Signal</keyword>
<keyword evidence="9" id="KW-0472">Membrane</keyword>
<keyword evidence="5 8" id="KW-0862">Zinc</keyword>
<comment type="catalytic activity">
    <reaction evidence="7 8">
        <text>hydrogencarbonate + H(+) = CO2 + H2O</text>
        <dbReference type="Rhea" id="RHEA:10748"/>
        <dbReference type="ChEBI" id="CHEBI:15377"/>
        <dbReference type="ChEBI" id="CHEBI:15378"/>
        <dbReference type="ChEBI" id="CHEBI:16526"/>
        <dbReference type="ChEBI" id="CHEBI:17544"/>
        <dbReference type="EC" id="4.2.1.1"/>
    </reaction>
</comment>
<protein>
    <recommendedName>
        <fullName evidence="3 8">Carbonic anhydrase</fullName>
        <ecNumber evidence="3 8">4.2.1.1</ecNumber>
    </recommendedName>
</protein>